<dbReference type="Proteomes" id="UP000019149">
    <property type="component" value="Unassembled WGS sequence"/>
</dbReference>
<comment type="caution">
    <text evidence="1">The sequence shown here is derived from an EMBL/GenBank/DDBJ whole genome shotgun (WGS) entry which is preliminary data.</text>
</comment>
<dbReference type="AlphaFoldDB" id="W6UFJ4"/>
<organism evidence="1 2">
    <name type="scientific">Echinococcus granulosus</name>
    <name type="common">Hydatid tapeworm</name>
    <dbReference type="NCBI Taxonomy" id="6210"/>
    <lineage>
        <taxon>Eukaryota</taxon>
        <taxon>Metazoa</taxon>
        <taxon>Spiralia</taxon>
        <taxon>Lophotrochozoa</taxon>
        <taxon>Platyhelminthes</taxon>
        <taxon>Cestoda</taxon>
        <taxon>Eucestoda</taxon>
        <taxon>Cyclophyllidea</taxon>
        <taxon>Taeniidae</taxon>
        <taxon>Echinococcus</taxon>
        <taxon>Echinococcus granulosus group</taxon>
    </lineage>
</organism>
<evidence type="ECO:0000313" key="2">
    <source>
        <dbReference type="Proteomes" id="UP000019149"/>
    </source>
</evidence>
<protein>
    <submittedName>
        <fullName evidence="1">Uncharacterized protein</fullName>
    </submittedName>
</protein>
<sequence>MSAAASRNPAIADVAHLECVGLLAKPVFSRSNIQRWDVVTAFNAEIACQFANFALDLIQLDFKPASVDFNNNRLLRPIIISFLGGIGYGDVISTAQSAFKRQYAAVTSALVVEATVEHAKLISPFQISFDNRKILVASI</sequence>
<keyword evidence="2" id="KW-1185">Reference proteome</keyword>
<dbReference type="KEGG" id="egl:EGR_04910"/>
<dbReference type="GeneID" id="36340625"/>
<dbReference type="OrthoDB" id="275509at2759"/>
<dbReference type="RefSeq" id="XP_024351396.1">
    <property type="nucleotide sequence ID" value="XM_024494159.1"/>
</dbReference>
<evidence type="ECO:0000313" key="1">
    <source>
        <dbReference type="EMBL" id="EUB60200.1"/>
    </source>
</evidence>
<accession>W6UFJ4</accession>
<name>W6UFJ4_ECHGR</name>
<dbReference type="STRING" id="6210.W6UFJ4"/>
<proteinExistence type="predicted"/>
<gene>
    <name evidence="1" type="ORF">EGR_04910</name>
</gene>
<reference evidence="1 2" key="1">
    <citation type="journal article" date="2013" name="Nat. Genet.">
        <title>The genome of the hydatid tapeworm Echinococcus granulosus.</title>
        <authorList>
            <person name="Zheng H."/>
            <person name="Zhang W."/>
            <person name="Zhang L."/>
            <person name="Zhang Z."/>
            <person name="Li J."/>
            <person name="Lu G."/>
            <person name="Zhu Y."/>
            <person name="Wang Y."/>
            <person name="Huang Y."/>
            <person name="Liu J."/>
            <person name="Kang H."/>
            <person name="Chen J."/>
            <person name="Wang L."/>
            <person name="Chen A."/>
            <person name="Yu S."/>
            <person name="Gao Z."/>
            <person name="Jin L."/>
            <person name="Gu W."/>
            <person name="Wang Z."/>
            <person name="Zhao L."/>
            <person name="Shi B."/>
            <person name="Wen H."/>
            <person name="Lin R."/>
            <person name="Jones M.K."/>
            <person name="Brejova B."/>
            <person name="Vinar T."/>
            <person name="Zhao G."/>
            <person name="McManus D.P."/>
            <person name="Chen Z."/>
            <person name="Zhou Y."/>
            <person name="Wang S."/>
        </authorList>
    </citation>
    <scope>NUCLEOTIDE SEQUENCE [LARGE SCALE GENOMIC DNA]</scope>
</reference>
<dbReference type="CTD" id="36340625"/>
<dbReference type="EMBL" id="APAU02000033">
    <property type="protein sequence ID" value="EUB60200.1"/>
    <property type="molecule type" value="Genomic_DNA"/>
</dbReference>